<reference evidence="1 2" key="1">
    <citation type="submission" date="2021-03" db="EMBL/GenBank/DDBJ databases">
        <title>Genomic Encyclopedia of Type Strains, Phase IV (KMG-IV): sequencing the most valuable type-strain genomes for metagenomic binning, comparative biology and taxonomic classification.</title>
        <authorList>
            <person name="Goeker M."/>
        </authorList>
    </citation>
    <scope>NUCLEOTIDE SEQUENCE [LARGE SCALE GENOMIC DNA]</scope>
    <source>
        <strain evidence="1 2">DSM 13372</strain>
    </source>
</reference>
<proteinExistence type="predicted"/>
<sequence length="116" mass="12889">MTQELSRIEIDLVPLNLFSERVPEGWTIVPGSPVQISPGYQEQPNSGSVEHLMTFSVVPRETTASRGRQVSLAGQSAFTLYVTGTLFGLSLYSLELVRLVEDFDESCPPEYSRTIH</sequence>
<comment type="caution">
    <text evidence="1">The sequence shown here is derived from an EMBL/GenBank/DDBJ whole genome shotgun (WGS) entry which is preliminary data.</text>
</comment>
<organism evidence="1 2">
    <name type="scientific">Sinorhizobium kostiense</name>
    <dbReference type="NCBI Taxonomy" id="76747"/>
    <lineage>
        <taxon>Bacteria</taxon>
        <taxon>Pseudomonadati</taxon>
        <taxon>Pseudomonadota</taxon>
        <taxon>Alphaproteobacteria</taxon>
        <taxon>Hyphomicrobiales</taxon>
        <taxon>Rhizobiaceae</taxon>
        <taxon>Sinorhizobium/Ensifer group</taxon>
        <taxon>Sinorhizobium</taxon>
    </lineage>
</organism>
<accession>A0ABS4QUE3</accession>
<keyword evidence="2" id="KW-1185">Reference proteome</keyword>
<protein>
    <submittedName>
        <fullName evidence="1">Uncharacterized protein</fullName>
    </submittedName>
</protein>
<evidence type="ECO:0000313" key="2">
    <source>
        <dbReference type="Proteomes" id="UP000730739"/>
    </source>
</evidence>
<dbReference type="EMBL" id="JAGILA010000001">
    <property type="protein sequence ID" value="MBP2233669.1"/>
    <property type="molecule type" value="Genomic_DNA"/>
</dbReference>
<dbReference type="Proteomes" id="UP000730739">
    <property type="component" value="Unassembled WGS sequence"/>
</dbReference>
<name>A0ABS4QUE3_9HYPH</name>
<dbReference type="RefSeq" id="WP_209599970.1">
    <property type="nucleotide sequence ID" value="NZ_JAGILA010000001.1"/>
</dbReference>
<evidence type="ECO:0000313" key="1">
    <source>
        <dbReference type="EMBL" id="MBP2233669.1"/>
    </source>
</evidence>
<gene>
    <name evidence="1" type="ORF">J2Z31_000159</name>
</gene>